<evidence type="ECO:0000256" key="8">
    <source>
        <dbReference type="ARBA" id="ARBA00023204"/>
    </source>
</evidence>
<dbReference type="Gene3D" id="1.10.340.30">
    <property type="entry name" value="Hypothetical protein, domain 2"/>
    <property type="match status" value="1"/>
</dbReference>
<dbReference type="InterPro" id="IPR004035">
    <property type="entry name" value="Endouclease-III_FeS-bd_BS"/>
</dbReference>
<dbReference type="PANTHER" id="PTHR47203">
    <property type="match status" value="1"/>
</dbReference>
<keyword evidence="8" id="KW-0234">DNA repair</keyword>
<evidence type="ECO:0000313" key="12">
    <source>
        <dbReference type="Proteomes" id="UP000809273"/>
    </source>
</evidence>
<evidence type="ECO:0000313" key="11">
    <source>
        <dbReference type="EMBL" id="MBN1572514.1"/>
    </source>
</evidence>
<evidence type="ECO:0000256" key="2">
    <source>
        <dbReference type="ARBA" id="ARBA00008343"/>
    </source>
</evidence>
<dbReference type="SUPFAM" id="SSF48150">
    <property type="entry name" value="DNA-glycosylase"/>
    <property type="match status" value="1"/>
</dbReference>
<feature type="domain" description="HhH-GPD" evidence="10">
    <location>
        <begin position="35"/>
        <end position="192"/>
    </location>
</feature>
<keyword evidence="3" id="KW-0479">Metal-binding</keyword>
<evidence type="ECO:0000256" key="1">
    <source>
        <dbReference type="ARBA" id="ARBA00001966"/>
    </source>
</evidence>
<reference evidence="11" key="1">
    <citation type="journal article" date="2021" name="Environ. Microbiol.">
        <title>Genomic characterization of three novel Desulfobacterota classes expand the metabolic and phylogenetic diversity of the phylum.</title>
        <authorList>
            <person name="Murphy C.L."/>
            <person name="Biggerstaff J."/>
            <person name="Eichhorn A."/>
            <person name="Ewing E."/>
            <person name="Shahan R."/>
            <person name="Soriano D."/>
            <person name="Stewart S."/>
            <person name="VanMol K."/>
            <person name="Walker R."/>
            <person name="Walters P."/>
            <person name="Elshahed M.S."/>
            <person name="Youssef N.H."/>
        </authorList>
    </citation>
    <scope>NUCLEOTIDE SEQUENCE</scope>
    <source>
        <strain evidence="11">Zod_Metabat.24</strain>
    </source>
</reference>
<dbReference type="InterPro" id="IPR023170">
    <property type="entry name" value="HhH_base_excis_C"/>
</dbReference>
<evidence type="ECO:0000256" key="4">
    <source>
        <dbReference type="ARBA" id="ARBA00022763"/>
    </source>
</evidence>
<dbReference type="InterPro" id="IPR011257">
    <property type="entry name" value="DNA_glycosylase"/>
</dbReference>
<dbReference type="Pfam" id="PF00730">
    <property type="entry name" value="HhH-GPD"/>
    <property type="match status" value="1"/>
</dbReference>
<evidence type="ECO:0000256" key="5">
    <source>
        <dbReference type="ARBA" id="ARBA00022801"/>
    </source>
</evidence>
<dbReference type="GO" id="GO:0004519">
    <property type="term" value="F:endonuclease activity"/>
    <property type="evidence" value="ECO:0007669"/>
    <property type="project" value="UniProtKB-KW"/>
</dbReference>
<sequence length="226" mass="26061">MKKIANILEKLEGYFGIPEKRLRKDPLSELIFSILSQNTTDLNRDRAYASLMSRFERWEDVMAADVKEIEEAIRVGGLAPQKSVRIKEILGEIYNERGRLDLDHLSDMDRDEALDYLTSFKGVGVKTASIVLLFSLGKPAFPVDTHIYRVTKRLGLVDEKADVTSAHKIMERLVPEDKYFPFHILLIRLGREYCKARRPLCEECPLNSLCPSKDEFFKEKKQPRAN</sequence>
<proteinExistence type="inferred from homology"/>
<dbReference type="GO" id="GO:0140097">
    <property type="term" value="F:catalytic activity, acting on DNA"/>
    <property type="evidence" value="ECO:0007669"/>
    <property type="project" value="UniProtKB-ARBA"/>
</dbReference>
<dbReference type="GO" id="GO:0016798">
    <property type="term" value="F:hydrolase activity, acting on glycosyl bonds"/>
    <property type="evidence" value="ECO:0007669"/>
    <property type="project" value="UniProtKB-KW"/>
</dbReference>
<protein>
    <submittedName>
        <fullName evidence="11">Endonuclease III</fullName>
    </submittedName>
</protein>
<dbReference type="EMBL" id="JAFGIX010000024">
    <property type="protein sequence ID" value="MBN1572514.1"/>
    <property type="molecule type" value="Genomic_DNA"/>
</dbReference>
<dbReference type="PROSITE" id="PS00764">
    <property type="entry name" value="ENDONUCLEASE_III_1"/>
    <property type="match status" value="1"/>
</dbReference>
<dbReference type="GO" id="GO:0051539">
    <property type="term" value="F:4 iron, 4 sulfur cluster binding"/>
    <property type="evidence" value="ECO:0007669"/>
    <property type="project" value="InterPro"/>
</dbReference>
<dbReference type="CDD" id="cd00056">
    <property type="entry name" value="ENDO3c"/>
    <property type="match status" value="1"/>
</dbReference>
<evidence type="ECO:0000256" key="9">
    <source>
        <dbReference type="ARBA" id="ARBA00023295"/>
    </source>
</evidence>
<keyword evidence="4" id="KW-0227">DNA damage</keyword>
<comment type="cofactor">
    <cofactor evidence="1">
        <name>[4Fe-4S] cluster</name>
        <dbReference type="ChEBI" id="CHEBI:49883"/>
    </cofactor>
</comment>
<reference evidence="11" key="2">
    <citation type="submission" date="2021-01" db="EMBL/GenBank/DDBJ databases">
        <authorList>
            <person name="Hahn C.R."/>
            <person name="Youssef N.H."/>
            <person name="Elshahed M."/>
        </authorList>
    </citation>
    <scope>NUCLEOTIDE SEQUENCE</scope>
    <source>
        <strain evidence="11">Zod_Metabat.24</strain>
    </source>
</reference>
<dbReference type="InterPro" id="IPR003651">
    <property type="entry name" value="Endonuclease3_FeS-loop_motif"/>
</dbReference>
<dbReference type="AlphaFoldDB" id="A0A9D8KD65"/>
<dbReference type="PIRSF" id="PIRSF001435">
    <property type="entry name" value="Nth"/>
    <property type="match status" value="1"/>
</dbReference>
<name>A0A9D8KD65_9DELT</name>
<keyword evidence="11" id="KW-0540">Nuclease</keyword>
<evidence type="ECO:0000256" key="7">
    <source>
        <dbReference type="ARBA" id="ARBA00023014"/>
    </source>
</evidence>
<dbReference type="GO" id="GO:0006284">
    <property type="term" value="P:base-excision repair"/>
    <property type="evidence" value="ECO:0007669"/>
    <property type="project" value="InterPro"/>
</dbReference>
<accession>A0A9D8KD65</accession>
<keyword evidence="11" id="KW-0255">Endonuclease</keyword>
<comment type="caution">
    <text evidence="11">The sequence shown here is derived from an EMBL/GenBank/DDBJ whole genome shotgun (WGS) entry which is preliminary data.</text>
</comment>
<keyword evidence="7" id="KW-0411">Iron-sulfur</keyword>
<keyword evidence="9" id="KW-0326">Glycosidase</keyword>
<dbReference type="SMART" id="SM00478">
    <property type="entry name" value="ENDO3c"/>
    <property type="match status" value="1"/>
</dbReference>
<dbReference type="Pfam" id="PF10576">
    <property type="entry name" value="EndIII_4Fe-2S"/>
    <property type="match status" value="1"/>
</dbReference>
<dbReference type="PANTHER" id="PTHR47203:SF1">
    <property type="entry name" value="HYPOTHETICAL BASE EXCISION DNA REPAIR PROTEIN (EUROFUNG)"/>
    <property type="match status" value="1"/>
</dbReference>
<evidence type="ECO:0000259" key="10">
    <source>
        <dbReference type="SMART" id="SM00478"/>
    </source>
</evidence>
<organism evidence="11 12">
    <name type="scientific">Candidatus Zymogenus saltonus</name>
    <dbReference type="NCBI Taxonomy" id="2844893"/>
    <lineage>
        <taxon>Bacteria</taxon>
        <taxon>Deltaproteobacteria</taxon>
        <taxon>Candidatus Zymogenia</taxon>
        <taxon>Candidatus Zymogeniales</taxon>
        <taxon>Candidatus Zymogenaceae</taxon>
        <taxon>Candidatus Zymogenus</taxon>
    </lineage>
</organism>
<dbReference type="GO" id="GO:0046872">
    <property type="term" value="F:metal ion binding"/>
    <property type="evidence" value="ECO:0007669"/>
    <property type="project" value="UniProtKB-KW"/>
</dbReference>
<dbReference type="SMART" id="SM00525">
    <property type="entry name" value="FES"/>
    <property type="match status" value="1"/>
</dbReference>
<gene>
    <name evidence="11" type="ORF">JW984_04875</name>
</gene>
<dbReference type="InterPro" id="IPR003265">
    <property type="entry name" value="HhH-GPD_domain"/>
</dbReference>
<evidence type="ECO:0000256" key="6">
    <source>
        <dbReference type="ARBA" id="ARBA00023004"/>
    </source>
</evidence>
<evidence type="ECO:0000256" key="3">
    <source>
        <dbReference type="ARBA" id="ARBA00022723"/>
    </source>
</evidence>
<dbReference type="Proteomes" id="UP000809273">
    <property type="component" value="Unassembled WGS sequence"/>
</dbReference>
<keyword evidence="6" id="KW-0408">Iron</keyword>
<keyword evidence="5" id="KW-0378">Hydrolase</keyword>
<dbReference type="Gene3D" id="1.10.1670.10">
    <property type="entry name" value="Helix-hairpin-Helix base-excision DNA repair enzymes (C-terminal)"/>
    <property type="match status" value="1"/>
</dbReference>
<comment type="similarity">
    <text evidence="2">Belongs to the Nth/MutY family.</text>
</comment>